<dbReference type="EMBL" id="WEGJ01000058">
    <property type="protein sequence ID" value="MQY16507.1"/>
    <property type="molecule type" value="Genomic_DNA"/>
</dbReference>
<evidence type="ECO:0000256" key="1">
    <source>
        <dbReference type="SAM" id="Coils"/>
    </source>
</evidence>
<keyword evidence="2" id="KW-0472">Membrane</keyword>
<gene>
    <name evidence="3" type="ORF">SRB5_67060</name>
</gene>
<organism evidence="3 4">
    <name type="scientific">Streptomyces smaragdinus</name>
    <dbReference type="NCBI Taxonomy" id="2585196"/>
    <lineage>
        <taxon>Bacteria</taxon>
        <taxon>Bacillati</taxon>
        <taxon>Actinomycetota</taxon>
        <taxon>Actinomycetes</taxon>
        <taxon>Kitasatosporales</taxon>
        <taxon>Streptomycetaceae</taxon>
        <taxon>Streptomyces</taxon>
    </lineage>
</organism>
<keyword evidence="1" id="KW-0175">Coiled coil</keyword>
<keyword evidence="2" id="KW-0812">Transmembrane</keyword>
<dbReference type="OrthoDB" id="4319152at2"/>
<keyword evidence="4" id="KW-1185">Reference proteome</keyword>
<proteinExistence type="predicted"/>
<accession>A0A7K0CSN8</accession>
<feature type="transmembrane region" description="Helical" evidence="2">
    <location>
        <begin position="15"/>
        <end position="38"/>
    </location>
</feature>
<feature type="coiled-coil region" evidence="1">
    <location>
        <begin position="45"/>
        <end position="90"/>
    </location>
</feature>
<evidence type="ECO:0008006" key="5">
    <source>
        <dbReference type="Google" id="ProtNLM"/>
    </source>
</evidence>
<comment type="caution">
    <text evidence="3">The sequence shown here is derived from an EMBL/GenBank/DDBJ whole genome shotgun (WGS) entry which is preliminary data.</text>
</comment>
<protein>
    <recommendedName>
        <fullName evidence="5">Secreted protein</fullName>
    </recommendedName>
</protein>
<evidence type="ECO:0000256" key="2">
    <source>
        <dbReference type="SAM" id="Phobius"/>
    </source>
</evidence>
<keyword evidence="2" id="KW-1133">Transmembrane helix</keyword>
<name>A0A7K0CSN8_9ACTN</name>
<evidence type="ECO:0000313" key="3">
    <source>
        <dbReference type="EMBL" id="MQY16507.1"/>
    </source>
</evidence>
<reference evidence="3 4" key="1">
    <citation type="submission" date="2019-10" db="EMBL/GenBank/DDBJ databases">
        <title>Streptomyces smaragdinus sp. nov. and Streptomyces fabii sp. nov., isolated from the gut of fungus growing-termite Macrotermes natalensis.</title>
        <authorList>
            <person name="Schwitalla J."/>
            <person name="Benndorf R."/>
            <person name="Martin K."/>
            <person name="De Beer W."/>
            <person name="Kaster A.-K."/>
            <person name="Vollmers J."/>
            <person name="Poulsen M."/>
            <person name="Beemelmanns C."/>
        </authorList>
    </citation>
    <scope>NUCLEOTIDE SEQUENCE [LARGE SCALE GENOMIC DNA]</scope>
    <source>
        <strain evidence="3 4">RB5</strain>
    </source>
</reference>
<dbReference type="AlphaFoldDB" id="A0A7K0CSN8"/>
<dbReference type="RefSeq" id="WP_153457300.1">
    <property type="nucleotide sequence ID" value="NZ_WEGJ01000058.1"/>
</dbReference>
<dbReference type="Proteomes" id="UP000466345">
    <property type="component" value="Unassembled WGS sequence"/>
</dbReference>
<evidence type="ECO:0000313" key="4">
    <source>
        <dbReference type="Proteomes" id="UP000466345"/>
    </source>
</evidence>
<sequence length="95" mass="10714">MNEQTVTLAADEAGAVVGAVGALGFFALMIVVVWQLAATWRARALAAREDQYKQMASRYQQLLEDNLELHRRSLDELEEARRALSSMEKMMRSID</sequence>